<dbReference type="EMBL" id="AP025299">
    <property type="protein sequence ID" value="BDD02242.1"/>
    <property type="molecule type" value="Genomic_DNA"/>
</dbReference>
<dbReference type="InterPro" id="IPR013783">
    <property type="entry name" value="Ig-like_fold"/>
</dbReference>
<dbReference type="InterPro" id="IPR035986">
    <property type="entry name" value="PKD_dom_sf"/>
</dbReference>
<dbReference type="SUPFAM" id="SSF49299">
    <property type="entry name" value="PKD domain"/>
    <property type="match status" value="1"/>
</dbReference>
<sequence length="475" mass="53158">MKFINKISLFFLCVMAWNACSPYEESRPSLGDQITEDQISFAIDDSDPNQPVFTNTSATGFKAIWDLGNGTSAAGETAQGMYPSKGDYDITLKVISAGGEAQKTIVYNVPKDDPSLLDREDYNFLTGGGSALNGKNWKWDHTMPAHMGIGPPDGTTPEWWAASPDQKAGLGAYDDVLNFSIFGFAFDLENNGDTYVKDYMKDEFLSMGGTIVQEDDDITFDIDLNTEGWGWAISDRDGKKFLTFTNGAFPSWHVGGNQEFEVMLLTEDELQLRTIGQDGNAWYMNFIREGFEHPEVPEVEKPLEANDIFDDFDGNSNIAWILETEEFATYDNPRPAGINTSPKVAKYTRTGDNEWANVQFELAYRMDLSTRNTFKLKVLLPDYNDYESENGGTIGGKLQKVVALKLQDSKHPSPWETQVEIVQTVADEDLGKWVELTFDFSSVKEATNFDKVVLQFGSEGHKNSGIFFLDDFKLL</sequence>
<geneLocation type="plasmid" evidence="2 3">
    <name>pPP7</name>
</geneLocation>
<dbReference type="RefSeq" id="WP_338399421.1">
    <property type="nucleotide sequence ID" value="NZ_AP025299.1"/>
</dbReference>
<reference evidence="2 3" key="1">
    <citation type="submission" date="2021-12" db="EMBL/GenBank/DDBJ databases">
        <title>Genome sequencing of bacteria with rrn-lacking chromosome and rrn-plasmid.</title>
        <authorList>
            <person name="Anda M."/>
            <person name="Iwasaki W."/>
        </authorList>
    </citation>
    <scope>NUCLEOTIDE SEQUENCE [LARGE SCALE GENOMIC DNA]</scope>
    <source>
        <strain evidence="2 3">NBRC 101262</strain>
        <plasmid evidence="2 3">pPP7</plasmid>
    </source>
</reference>
<name>A0ABN6LGL2_9BACT</name>
<evidence type="ECO:0000259" key="1">
    <source>
        <dbReference type="Pfam" id="PF00801"/>
    </source>
</evidence>
<proteinExistence type="predicted"/>
<evidence type="ECO:0000313" key="3">
    <source>
        <dbReference type="Proteomes" id="UP001354989"/>
    </source>
</evidence>
<organism evidence="2 3">
    <name type="scientific">Persicobacter psychrovividus</name>
    <dbReference type="NCBI Taxonomy" id="387638"/>
    <lineage>
        <taxon>Bacteria</taxon>
        <taxon>Pseudomonadati</taxon>
        <taxon>Bacteroidota</taxon>
        <taxon>Cytophagia</taxon>
        <taxon>Cytophagales</taxon>
        <taxon>Persicobacteraceae</taxon>
        <taxon>Persicobacter</taxon>
    </lineage>
</organism>
<dbReference type="InterPro" id="IPR000601">
    <property type="entry name" value="PKD_dom"/>
</dbReference>
<keyword evidence="2" id="KW-0614">Plasmid</keyword>
<dbReference type="Proteomes" id="UP001354989">
    <property type="component" value="Plasmid pPP7"/>
</dbReference>
<feature type="domain" description="PKD" evidence="1">
    <location>
        <begin position="49"/>
        <end position="106"/>
    </location>
</feature>
<evidence type="ECO:0000313" key="2">
    <source>
        <dbReference type="EMBL" id="BDD02242.1"/>
    </source>
</evidence>
<dbReference type="Pfam" id="PF00801">
    <property type="entry name" value="PKD"/>
    <property type="match status" value="1"/>
</dbReference>
<keyword evidence="3" id="KW-1185">Reference proteome</keyword>
<gene>
    <name evidence="2" type="ORF">PEPS_45220</name>
</gene>
<dbReference type="Gene3D" id="2.60.40.10">
    <property type="entry name" value="Immunoglobulins"/>
    <property type="match status" value="1"/>
</dbReference>
<dbReference type="Gene3D" id="2.60.120.260">
    <property type="entry name" value="Galactose-binding domain-like"/>
    <property type="match status" value="1"/>
</dbReference>
<protein>
    <recommendedName>
        <fullName evidence="1">PKD domain-containing protein</fullName>
    </recommendedName>
</protein>
<accession>A0ABN6LGL2</accession>